<evidence type="ECO:0000313" key="7">
    <source>
        <dbReference type="Proteomes" id="UP000191055"/>
    </source>
</evidence>
<reference evidence="7" key="1">
    <citation type="submission" date="2017-02" db="EMBL/GenBank/DDBJ databases">
        <authorList>
            <person name="Varghese N."/>
            <person name="Submissions S."/>
        </authorList>
    </citation>
    <scope>NUCLEOTIDE SEQUENCE [LARGE SCALE GENOMIC DNA]</scope>
    <source>
        <strain evidence="7">DSM 24412</strain>
    </source>
</reference>
<dbReference type="HAMAP" id="MF_00191">
    <property type="entry name" value="IspH"/>
    <property type="match status" value="1"/>
</dbReference>
<feature type="binding site" evidence="5">
    <location>
        <position position="236"/>
    </location>
    <ligand>
        <name>(2E)-4-hydroxy-3-methylbut-2-enyl diphosphate</name>
        <dbReference type="ChEBI" id="CHEBI:128753"/>
    </ligand>
</feature>
<evidence type="ECO:0000313" key="6">
    <source>
        <dbReference type="EMBL" id="SKB33674.1"/>
    </source>
</evidence>
<feature type="binding site" evidence="5">
    <location>
        <position position="138"/>
    </location>
    <ligand>
        <name>isopentenyl diphosphate</name>
        <dbReference type="ChEBI" id="CHEBI:128769"/>
    </ligand>
</feature>
<dbReference type="Gene3D" id="3.40.50.11270">
    <property type="match status" value="1"/>
</dbReference>
<feature type="binding site" evidence="5">
    <location>
        <position position="280"/>
    </location>
    <ligand>
        <name>(2E)-4-hydroxy-3-methylbut-2-enyl diphosphate</name>
        <dbReference type="ChEBI" id="CHEBI:128753"/>
    </ligand>
</feature>
<dbReference type="GO" id="GO:0051745">
    <property type="term" value="F:4-hydroxy-3-methylbut-2-enyl diphosphate reductase activity"/>
    <property type="evidence" value="ECO:0007669"/>
    <property type="project" value="UniProtKB-UniRule"/>
</dbReference>
<sequence length="298" mass="33275">MTEDSLDMQKLIIEVDKKSGFCFGVARAVKLAEESLNNGDLLSSLGDIVHNEEEVNRLKKKGMGVLPDACGEHSNEQTILFRAHGEPPSTYIKVEKSGAKLIDATCPVVLKLQERVKKAWKEMQSVNGQIIIYGKKGHAEVRGLVGQTNDEAIVIQFPEEIKNLARNKPIVLFSQTTMSYSGFDEIRNLLEKHLVDPDLLKVNRTICAQVGNRVPHLQDFSSKYDVILFVGGKKSSNGQFLYEVCKKVNRATYYVTGITNVKKDWFSDKITSIGICGATSTPQWLMENLAESVKRLLE</sequence>
<dbReference type="EMBL" id="FUYV01000001">
    <property type="protein sequence ID" value="SKB33674.1"/>
    <property type="molecule type" value="Genomic_DNA"/>
</dbReference>
<comment type="function">
    <text evidence="5">Catalyzes the conversion of 1-hydroxy-2-methyl-2-(E)-butenyl 4-diphosphate (HMBPP) into a mixture of isopentenyl diphosphate (IPP) and dimethylallyl diphosphate (DMAPP). Acts in the terminal step of the DOXP/MEP pathway for isoprenoid precursor biosynthesis.</text>
</comment>
<dbReference type="EC" id="1.17.7.4" evidence="5"/>
<feature type="binding site" evidence="5">
    <location>
        <position position="235"/>
    </location>
    <ligand>
        <name>isopentenyl diphosphate</name>
        <dbReference type="ChEBI" id="CHEBI:128769"/>
    </ligand>
</feature>
<feature type="binding site" evidence="5">
    <location>
        <position position="280"/>
    </location>
    <ligand>
        <name>dimethylallyl diphosphate</name>
        <dbReference type="ChEBI" id="CHEBI:57623"/>
    </ligand>
</feature>
<keyword evidence="3 5" id="KW-0408">Iron</keyword>
<keyword evidence="1 5" id="KW-0004">4Fe-4S</keyword>
<accession>A0A1T5AFD2</accession>
<feature type="binding site" evidence="5">
    <location>
        <position position="176"/>
    </location>
    <ligand>
        <name>(2E)-4-hydroxy-3-methylbut-2-enyl diphosphate</name>
        <dbReference type="ChEBI" id="CHEBI:128753"/>
    </ligand>
</feature>
<feature type="binding site" evidence="5">
    <location>
        <position position="280"/>
    </location>
    <ligand>
        <name>isopentenyl diphosphate</name>
        <dbReference type="ChEBI" id="CHEBI:128769"/>
    </ligand>
</feature>
<dbReference type="GO" id="GO:0050992">
    <property type="term" value="P:dimethylallyl diphosphate biosynthetic process"/>
    <property type="evidence" value="ECO:0007669"/>
    <property type="project" value="UniProtKB-UniRule"/>
</dbReference>
<feature type="binding site" evidence="5">
    <location>
        <position position="237"/>
    </location>
    <ligand>
        <name>(2E)-4-hydroxy-3-methylbut-2-enyl diphosphate</name>
        <dbReference type="ChEBI" id="CHEBI:128753"/>
    </ligand>
</feature>
<feature type="binding site" evidence="5">
    <location>
        <position position="138"/>
    </location>
    <ligand>
        <name>dimethylallyl diphosphate</name>
        <dbReference type="ChEBI" id="CHEBI:57623"/>
    </ligand>
</feature>
<feature type="binding site" evidence="5">
    <location>
        <position position="22"/>
    </location>
    <ligand>
        <name>[4Fe-4S] cluster</name>
        <dbReference type="ChEBI" id="CHEBI:49883"/>
    </ligand>
</feature>
<dbReference type="GO" id="GO:0016114">
    <property type="term" value="P:terpenoid biosynthetic process"/>
    <property type="evidence" value="ECO:0007669"/>
    <property type="project" value="UniProtKB-UniRule"/>
</dbReference>
<dbReference type="NCBIfam" id="NF002187">
    <property type="entry name" value="PRK01045.1-1"/>
    <property type="match status" value="1"/>
</dbReference>
<feature type="binding site" evidence="5">
    <location>
        <position position="84"/>
    </location>
    <ligand>
        <name>isopentenyl diphosphate</name>
        <dbReference type="ChEBI" id="CHEBI:128769"/>
    </ligand>
</feature>
<feature type="binding site" evidence="5">
    <location>
        <position position="138"/>
    </location>
    <ligand>
        <name>(2E)-4-hydroxy-3-methylbut-2-enyl diphosphate</name>
        <dbReference type="ChEBI" id="CHEBI:128753"/>
    </ligand>
</feature>
<comment type="cofactor">
    <cofactor evidence="5">
        <name>[4Fe-4S] cluster</name>
        <dbReference type="ChEBI" id="CHEBI:49883"/>
    </cofactor>
    <text evidence="5">Binds 1 [4Fe-4S] cluster per subunit.</text>
</comment>
<protein>
    <recommendedName>
        <fullName evidence="5">4-hydroxy-3-methylbut-2-enyl diphosphate reductase</fullName>
        <shortName evidence="5">HMBPP reductase</shortName>
        <ecNumber evidence="5">1.17.7.4</ecNumber>
    </recommendedName>
</protein>
<comment type="catalytic activity">
    <reaction evidence="5">
        <text>dimethylallyl diphosphate + 2 oxidized [2Fe-2S]-[ferredoxin] + H2O = (2E)-4-hydroxy-3-methylbut-2-enyl diphosphate + 2 reduced [2Fe-2S]-[ferredoxin] + 2 H(+)</text>
        <dbReference type="Rhea" id="RHEA:24825"/>
        <dbReference type="Rhea" id="RHEA-COMP:10000"/>
        <dbReference type="Rhea" id="RHEA-COMP:10001"/>
        <dbReference type="ChEBI" id="CHEBI:15377"/>
        <dbReference type="ChEBI" id="CHEBI:15378"/>
        <dbReference type="ChEBI" id="CHEBI:33737"/>
        <dbReference type="ChEBI" id="CHEBI:33738"/>
        <dbReference type="ChEBI" id="CHEBI:57623"/>
        <dbReference type="ChEBI" id="CHEBI:128753"/>
        <dbReference type="EC" id="1.17.7.4"/>
    </reaction>
</comment>
<evidence type="ECO:0000256" key="4">
    <source>
        <dbReference type="ARBA" id="ARBA00023014"/>
    </source>
</evidence>
<evidence type="ECO:0000256" key="3">
    <source>
        <dbReference type="ARBA" id="ARBA00023004"/>
    </source>
</evidence>
<dbReference type="NCBIfam" id="TIGR00216">
    <property type="entry name" value="ispH_lytB"/>
    <property type="match status" value="1"/>
</dbReference>
<dbReference type="CDD" id="cd13944">
    <property type="entry name" value="lytB_ispH"/>
    <property type="match status" value="1"/>
</dbReference>
<proteinExistence type="inferred from homology"/>
<keyword evidence="5" id="KW-0414">Isoprene biosynthesis</keyword>
<dbReference type="GO" id="GO:0019288">
    <property type="term" value="P:isopentenyl diphosphate biosynthetic process, methylerythritol 4-phosphate pathway"/>
    <property type="evidence" value="ECO:0007669"/>
    <property type="project" value="UniProtKB-UniRule"/>
</dbReference>
<feature type="binding site" evidence="5">
    <location>
        <position position="50"/>
    </location>
    <ligand>
        <name>dimethylallyl diphosphate</name>
        <dbReference type="ChEBI" id="CHEBI:57623"/>
    </ligand>
</feature>
<comment type="pathway">
    <text evidence="5">Isoprenoid biosynthesis; dimethylallyl diphosphate biosynthesis; dimethylallyl diphosphate from (2E)-4-hydroxy-3-methylbutenyl diphosphate: step 1/1.</text>
</comment>
<feature type="binding site" evidence="5">
    <location>
        <position position="235"/>
    </location>
    <ligand>
        <name>dimethylallyl diphosphate</name>
        <dbReference type="ChEBI" id="CHEBI:57623"/>
    </ligand>
</feature>
<dbReference type="RefSeq" id="WP_079556022.1">
    <property type="nucleotide sequence ID" value="NZ_CP021904.1"/>
</dbReference>
<feature type="binding site" evidence="5">
    <location>
        <position position="50"/>
    </location>
    <ligand>
        <name>(2E)-4-hydroxy-3-methylbut-2-enyl diphosphate</name>
        <dbReference type="ChEBI" id="CHEBI:128753"/>
    </ligand>
</feature>
<feature type="binding site" evidence="5">
    <location>
        <position position="237"/>
    </location>
    <ligand>
        <name>dimethylallyl diphosphate</name>
        <dbReference type="ChEBI" id="CHEBI:57623"/>
    </ligand>
</feature>
<dbReference type="UniPathway" id="UPA00056">
    <property type="reaction ID" value="UER00097"/>
</dbReference>
<keyword evidence="4 5" id="KW-0411">Iron-sulfur</keyword>
<feature type="binding site" evidence="5">
    <location>
        <position position="237"/>
    </location>
    <ligand>
        <name>isopentenyl diphosphate</name>
        <dbReference type="ChEBI" id="CHEBI:128769"/>
    </ligand>
</feature>
<dbReference type="GO" id="GO:0046872">
    <property type="term" value="F:metal ion binding"/>
    <property type="evidence" value="ECO:0007669"/>
    <property type="project" value="UniProtKB-KW"/>
</dbReference>
<dbReference type="InterPro" id="IPR003451">
    <property type="entry name" value="LytB/IspH"/>
</dbReference>
<gene>
    <name evidence="5" type="primary">ispH</name>
    <name evidence="6" type="ORF">SAMN03080601_00239</name>
</gene>
<evidence type="ECO:0000256" key="2">
    <source>
        <dbReference type="ARBA" id="ARBA00022723"/>
    </source>
</evidence>
<comment type="pathway">
    <text evidence="5">Isoprenoid biosynthesis; isopentenyl diphosphate biosynthesis via DXP pathway; isopentenyl diphosphate from 1-deoxy-D-xylulose 5-phosphate: step 6/6.</text>
</comment>
<dbReference type="Gene3D" id="3.40.1010.20">
    <property type="entry name" value="4-hydroxy-3-methylbut-2-enyl diphosphate reductase, catalytic domain"/>
    <property type="match status" value="2"/>
</dbReference>
<dbReference type="Proteomes" id="UP000191055">
    <property type="component" value="Unassembled WGS sequence"/>
</dbReference>
<feature type="binding site" evidence="5">
    <location>
        <position position="236"/>
    </location>
    <ligand>
        <name>isopentenyl diphosphate</name>
        <dbReference type="ChEBI" id="CHEBI:128769"/>
    </ligand>
</feature>
<comment type="catalytic activity">
    <reaction evidence="5">
        <text>isopentenyl diphosphate + 2 oxidized [2Fe-2S]-[ferredoxin] + H2O = (2E)-4-hydroxy-3-methylbut-2-enyl diphosphate + 2 reduced [2Fe-2S]-[ferredoxin] + 2 H(+)</text>
        <dbReference type="Rhea" id="RHEA:24488"/>
        <dbReference type="Rhea" id="RHEA-COMP:10000"/>
        <dbReference type="Rhea" id="RHEA-COMP:10001"/>
        <dbReference type="ChEBI" id="CHEBI:15377"/>
        <dbReference type="ChEBI" id="CHEBI:15378"/>
        <dbReference type="ChEBI" id="CHEBI:33737"/>
        <dbReference type="ChEBI" id="CHEBI:33738"/>
        <dbReference type="ChEBI" id="CHEBI:128753"/>
        <dbReference type="ChEBI" id="CHEBI:128769"/>
        <dbReference type="EC" id="1.17.7.4"/>
    </reaction>
</comment>
<dbReference type="GO" id="GO:0051539">
    <property type="term" value="F:4 iron, 4 sulfur cluster binding"/>
    <property type="evidence" value="ECO:0007669"/>
    <property type="project" value="UniProtKB-UniRule"/>
</dbReference>
<dbReference type="Pfam" id="PF02401">
    <property type="entry name" value="LYTB"/>
    <property type="match status" value="1"/>
</dbReference>
<evidence type="ECO:0000256" key="1">
    <source>
        <dbReference type="ARBA" id="ARBA00022485"/>
    </source>
</evidence>
<evidence type="ECO:0000256" key="5">
    <source>
        <dbReference type="HAMAP-Rule" id="MF_00191"/>
    </source>
</evidence>
<keyword evidence="2 5" id="KW-0479">Metal-binding</keyword>
<feature type="binding site" evidence="5">
    <location>
        <position position="236"/>
    </location>
    <ligand>
        <name>dimethylallyl diphosphate</name>
        <dbReference type="ChEBI" id="CHEBI:57623"/>
    </ligand>
</feature>
<feature type="binding site" evidence="5">
    <location>
        <position position="84"/>
    </location>
    <ligand>
        <name>dimethylallyl diphosphate</name>
        <dbReference type="ChEBI" id="CHEBI:57623"/>
    </ligand>
</feature>
<name>A0A1T5AFD2_9BACT</name>
<dbReference type="UniPathway" id="UPA00059">
    <property type="reaction ID" value="UER00105"/>
</dbReference>
<comment type="similarity">
    <text evidence="5">Belongs to the IspH family.</text>
</comment>
<organism evidence="6 7">
    <name type="scientific">Alkalitalea saponilacus</name>
    <dbReference type="NCBI Taxonomy" id="889453"/>
    <lineage>
        <taxon>Bacteria</taxon>
        <taxon>Pseudomonadati</taxon>
        <taxon>Bacteroidota</taxon>
        <taxon>Bacteroidia</taxon>
        <taxon>Marinilabiliales</taxon>
        <taxon>Marinilabiliaceae</taxon>
        <taxon>Alkalitalea</taxon>
    </lineage>
</organism>
<dbReference type="AlphaFoldDB" id="A0A1T5AFD2"/>
<dbReference type="PANTHER" id="PTHR30426">
    <property type="entry name" value="4-HYDROXY-3-METHYLBUT-2-ENYL DIPHOSPHATE REDUCTASE"/>
    <property type="match status" value="1"/>
</dbReference>
<feature type="binding site" evidence="5">
    <location>
        <position position="207"/>
    </location>
    <ligand>
        <name>[4Fe-4S] cluster</name>
        <dbReference type="ChEBI" id="CHEBI:49883"/>
    </ligand>
</feature>
<feature type="binding site" evidence="5">
    <location>
        <position position="106"/>
    </location>
    <ligand>
        <name>[4Fe-4S] cluster</name>
        <dbReference type="ChEBI" id="CHEBI:49883"/>
    </ligand>
</feature>
<feature type="active site" description="Proton donor" evidence="5">
    <location>
        <position position="140"/>
    </location>
</feature>
<keyword evidence="5" id="KW-0560">Oxidoreductase</keyword>
<dbReference type="STRING" id="889453.SAMN03080601_00239"/>
<feature type="binding site" evidence="5">
    <location>
        <position position="235"/>
    </location>
    <ligand>
        <name>(2E)-4-hydroxy-3-methylbut-2-enyl diphosphate</name>
        <dbReference type="ChEBI" id="CHEBI:128753"/>
    </ligand>
</feature>
<keyword evidence="7" id="KW-1185">Reference proteome</keyword>
<dbReference type="PANTHER" id="PTHR30426:SF0">
    <property type="entry name" value="4-HYDROXY-3-METHYLBUT-2-ENYL DIPHOSPHATE REDUCTASE"/>
    <property type="match status" value="1"/>
</dbReference>
<feature type="binding site" evidence="5">
    <location>
        <position position="84"/>
    </location>
    <ligand>
        <name>(2E)-4-hydroxy-3-methylbut-2-enyl diphosphate</name>
        <dbReference type="ChEBI" id="CHEBI:128753"/>
    </ligand>
</feature>
<feature type="binding site" evidence="5">
    <location>
        <position position="50"/>
    </location>
    <ligand>
        <name>isopentenyl diphosphate</name>
        <dbReference type="ChEBI" id="CHEBI:128769"/>
    </ligand>
</feature>